<protein>
    <recommendedName>
        <fullName evidence="3">Tetratricopeptide repeat protein</fullName>
    </recommendedName>
</protein>
<dbReference type="EMBL" id="JBHPBY010000028">
    <property type="protein sequence ID" value="MFC1849248.1"/>
    <property type="molecule type" value="Genomic_DNA"/>
</dbReference>
<evidence type="ECO:0000313" key="1">
    <source>
        <dbReference type="EMBL" id="MFC1849248.1"/>
    </source>
</evidence>
<keyword evidence="2" id="KW-1185">Reference proteome</keyword>
<proteinExistence type="predicted"/>
<evidence type="ECO:0008006" key="3">
    <source>
        <dbReference type="Google" id="ProtNLM"/>
    </source>
</evidence>
<gene>
    <name evidence="1" type="ORF">ACFL27_03470</name>
</gene>
<accession>A0ABV6YSS7</accession>
<dbReference type="Proteomes" id="UP001594351">
    <property type="component" value="Unassembled WGS sequence"/>
</dbReference>
<organism evidence="1 2">
    <name type="scientific">candidate division CSSED10-310 bacterium</name>
    <dbReference type="NCBI Taxonomy" id="2855610"/>
    <lineage>
        <taxon>Bacteria</taxon>
        <taxon>Bacteria division CSSED10-310</taxon>
    </lineage>
</organism>
<name>A0ABV6YSS7_UNCC1</name>
<evidence type="ECO:0000313" key="2">
    <source>
        <dbReference type="Proteomes" id="UP001594351"/>
    </source>
</evidence>
<dbReference type="Gene3D" id="1.25.40.10">
    <property type="entry name" value="Tetratricopeptide repeat domain"/>
    <property type="match status" value="1"/>
</dbReference>
<comment type="caution">
    <text evidence="1">The sequence shown here is derived from an EMBL/GenBank/DDBJ whole genome shotgun (WGS) entry which is preliminary data.</text>
</comment>
<sequence>MRDLFKKFAENIDSELKDVDCDTHYNVGIAFKALRLFEEAISEFKKAAIDKELSDECYRKIDECYKELEDEN</sequence>
<reference evidence="1 2" key="1">
    <citation type="submission" date="2024-09" db="EMBL/GenBank/DDBJ databases">
        <title>Laminarin stimulates single cell rates of sulfate reduction while oxygen inhibits transcriptomic activity in coastal marine sediment.</title>
        <authorList>
            <person name="Lindsay M."/>
            <person name="Orcutt B."/>
            <person name="Emerson D."/>
            <person name="Stepanauskas R."/>
            <person name="D'Angelo T."/>
        </authorList>
    </citation>
    <scope>NUCLEOTIDE SEQUENCE [LARGE SCALE GENOMIC DNA]</scope>
    <source>
        <strain evidence="1">SAG AM-311-K15</strain>
    </source>
</reference>
<dbReference type="InterPro" id="IPR011990">
    <property type="entry name" value="TPR-like_helical_dom_sf"/>
</dbReference>